<accession>A0A9D7SSE6</accession>
<sequence>MNVDESTQVIQPGSFESHDHWYPKALNAAIHPMINFFLNLDNKLIIDRYCHLHPKVKAAKLLELISYQPLYYNWSGADLINVTNARGKRQMVVIENNSCPSGQKSMPLKVDTLHQGSYRELIEKSFQPYSKIKKLNSNEAIAVLYDKNVMETSGYAATMADVFQQPVYLVPFYDGANNDHIRYKNHYIEILDERNKWKQVVAAFRYVTQKPWNRIPVSSKTRIYNPIIACLAGGRNKLIASKAYDQYNGEIDRMGLKIRTPETIWDVQKDEVPLWVKRMGGQAVIKVPYSNAGQGVYTIVNESELNDFLSRDYEYSKFIVQSLIGNYRWSSRTESGKFFHLGTIPNAKGETYVFDLRMMICATPLGFRPVCVYSRRANSPLTDTITEGTSSWDMLGTNLSHKDTHGQWTTDTNRLILMDRRDFNHLGMGLDDLIEAYIQTILSTIAIDKMACRLVNSRGQFNSKLFASFNDDPYLIREIMLEA</sequence>
<dbReference type="AlphaFoldDB" id="A0A9D7SSE6"/>
<name>A0A9D7SSE6_9BACT</name>
<dbReference type="Proteomes" id="UP000808337">
    <property type="component" value="Unassembled WGS sequence"/>
</dbReference>
<reference evidence="1 2" key="1">
    <citation type="submission" date="2020-10" db="EMBL/GenBank/DDBJ databases">
        <title>Connecting structure to function with the recovery of over 1000 high-quality activated sludge metagenome-assembled genomes encoding full-length rRNA genes using long-read sequencing.</title>
        <authorList>
            <person name="Singleton C.M."/>
            <person name="Petriglieri F."/>
            <person name="Kristensen J.M."/>
            <person name="Kirkegaard R.H."/>
            <person name="Michaelsen T.Y."/>
            <person name="Andersen M.H."/>
            <person name="Karst S.M."/>
            <person name="Dueholm M.S."/>
            <person name="Nielsen P.H."/>
            <person name="Albertsen M."/>
        </authorList>
    </citation>
    <scope>NUCLEOTIDE SEQUENCE [LARGE SCALE GENOMIC DNA]</scope>
    <source>
        <strain evidence="1">Ribe_18-Q3-R11-54_MAXAC.273</strain>
    </source>
</reference>
<comment type="caution">
    <text evidence="1">The sequence shown here is derived from an EMBL/GenBank/DDBJ whole genome shotgun (WGS) entry which is preliminary data.</text>
</comment>
<dbReference type="SUPFAM" id="SSF56059">
    <property type="entry name" value="Glutathione synthetase ATP-binding domain-like"/>
    <property type="match status" value="1"/>
</dbReference>
<dbReference type="EMBL" id="JADKGY010000001">
    <property type="protein sequence ID" value="MBK9981269.1"/>
    <property type="molecule type" value="Genomic_DNA"/>
</dbReference>
<organism evidence="1 2">
    <name type="scientific">Candidatus Opimibacter skivensis</name>
    <dbReference type="NCBI Taxonomy" id="2982028"/>
    <lineage>
        <taxon>Bacteria</taxon>
        <taxon>Pseudomonadati</taxon>
        <taxon>Bacteroidota</taxon>
        <taxon>Saprospiria</taxon>
        <taxon>Saprospirales</taxon>
        <taxon>Saprospiraceae</taxon>
        <taxon>Candidatus Opimibacter</taxon>
    </lineage>
</organism>
<proteinExistence type="predicted"/>
<protein>
    <submittedName>
        <fullName evidence="1">Uncharacterized protein</fullName>
    </submittedName>
</protein>
<evidence type="ECO:0000313" key="2">
    <source>
        <dbReference type="Proteomes" id="UP000808337"/>
    </source>
</evidence>
<gene>
    <name evidence="1" type="ORF">IPP15_02390</name>
</gene>
<evidence type="ECO:0000313" key="1">
    <source>
        <dbReference type="EMBL" id="MBK9981269.1"/>
    </source>
</evidence>